<protein>
    <submittedName>
        <fullName evidence="2">Uncharacterized protein</fullName>
    </submittedName>
</protein>
<organism evidence="2">
    <name type="scientific">uncultured Nocardioides sp</name>
    <dbReference type="NCBI Taxonomy" id="198441"/>
    <lineage>
        <taxon>Bacteria</taxon>
        <taxon>Bacillati</taxon>
        <taxon>Actinomycetota</taxon>
        <taxon>Actinomycetes</taxon>
        <taxon>Propionibacteriales</taxon>
        <taxon>Nocardioidaceae</taxon>
        <taxon>Nocardioides</taxon>
        <taxon>environmental samples</taxon>
    </lineage>
</organism>
<dbReference type="EMBL" id="CADCUP010000076">
    <property type="protein sequence ID" value="CAA9383368.1"/>
    <property type="molecule type" value="Genomic_DNA"/>
</dbReference>
<evidence type="ECO:0000256" key="1">
    <source>
        <dbReference type="SAM" id="MobiDB-lite"/>
    </source>
</evidence>
<accession>A0A6J4NF64</accession>
<reference evidence="2" key="1">
    <citation type="submission" date="2020-02" db="EMBL/GenBank/DDBJ databases">
        <authorList>
            <person name="Meier V. D."/>
        </authorList>
    </citation>
    <scope>NUCLEOTIDE SEQUENCE</scope>
    <source>
        <strain evidence="2">AVDCRST_MAG06</strain>
    </source>
</reference>
<dbReference type="AlphaFoldDB" id="A0A6J4NF64"/>
<gene>
    <name evidence="2" type="ORF">AVDCRST_MAG06-1108</name>
</gene>
<name>A0A6J4NF64_9ACTN</name>
<evidence type="ECO:0000313" key="2">
    <source>
        <dbReference type="EMBL" id="CAA9383368.1"/>
    </source>
</evidence>
<feature type="region of interest" description="Disordered" evidence="1">
    <location>
        <begin position="1"/>
        <end position="51"/>
    </location>
</feature>
<proteinExistence type="predicted"/>
<feature type="compositionally biased region" description="Basic and acidic residues" evidence="1">
    <location>
        <begin position="33"/>
        <end position="45"/>
    </location>
</feature>
<sequence length="51" mass="5638">MAGGWSVPGHDARTARPRQRPRACGRTGAPRGEVNHLRRLRDTRAHGRSVP</sequence>